<name>A0AAE7TII1_9BRAD</name>
<dbReference type="AlphaFoldDB" id="A0AAE7TII1"/>
<evidence type="ECO:0000313" key="1">
    <source>
        <dbReference type="EMBL" id="QOZ69324.1"/>
    </source>
</evidence>
<gene>
    <name evidence="1" type="ORF">WN72_25665</name>
</gene>
<sequence>MPDAESYDFPDVDALLKHLDDPGNDDRARFQQSIAERLVQDPDVAAIKALYTPLKDLRHFPAYRRRQYDRYHAAARQIADGTASEKDRKLIDGLDAEIAASRISLDHGQILFHGRCNDLLVTQHPYPSYVSATLDPIVALNSAFRRAGIDCVNGRSVVLVLKLCVPLRALWGHVGRSQEWELLLPRGIDWKETERRSGKTFDTIHATAVSHGLTSRSLAP</sequence>
<proteinExistence type="predicted"/>
<protein>
    <submittedName>
        <fullName evidence="1">Uncharacterized protein</fullName>
    </submittedName>
</protein>
<dbReference type="Proteomes" id="UP000594015">
    <property type="component" value="Chromosome"/>
</dbReference>
<dbReference type="KEGG" id="barh:WN72_25665"/>
<dbReference type="EMBL" id="CP030050">
    <property type="protein sequence ID" value="QOZ69324.1"/>
    <property type="molecule type" value="Genomic_DNA"/>
</dbReference>
<organism evidence="1 2">
    <name type="scientific">Bradyrhizobium arachidis</name>
    <dbReference type="NCBI Taxonomy" id="858423"/>
    <lineage>
        <taxon>Bacteria</taxon>
        <taxon>Pseudomonadati</taxon>
        <taxon>Pseudomonadota</taxon>
        <taxon>Alphaproteobacteria</taxon>
        <taxon>Hyphomicrobiales</taxon>
        <taxon>Nitrobacteraceae</taxon>
        <taxon>Bradyrhizobium</taxon>
    </lineage>
</organism>
<evidence type="ECO:0000313" key="2">
    <source>
        <dbReference type="Proteomes" id="UP000594015"/>
    </source>
</evidence>
<reference evidence="1 2" key="1">
    <citation type="submission" date="2018-06" db="EMBL/GenBank/DDBJ databases">
        <title>Comparative genomics of Bradyrhizobium nodulating Arachidis hypogaea.</title>
        <authorList>
            <person name="Li Y."/>
        </authorList>
    </citation>
    <scope>NUCLEOTIDE SEQUENCE [LARGE SCALE GENOMIC DNA]</scope>
    <source>
        <strain evidence="1 2">CCBAU 051107</strain>
    </source>
</reference>
<accession>A0AAE7TII1</accession>